<dbReference type="PANTHER" id="PTHR43289:SF6">
    <property type="entry name" value="SERINE_THREONINE-PROTEIN KINASE NEKL-3"/>
    <property type="match status" value="1"/>
</dbReference>
<dbReference type="PROSITE" id="PS00108">
    <property type="entry name" value="PROTEIN_KINASE_ST"/>
    <property type="match status" value="1"/>
</dbReference>
<gene>
    <name evidence="7" type="primary">prkC_5</name>
    <name evidence="7" type="ORF">ENSA5_09440</name>
</gene>
<organism evidence="7 8">
    <name type="scientific">Enhygromyxa salina</name>
    <dbReference type="NCBI Taxonomy" id="215803"/>
    <lineage>
        <taxon>Bacteria</taxon>
        <taxon>Pseudomonadati</taxon>
        <taxon>Myxococcota</taxon>
        <taxon>Polyangia</taxon>
        <taxon>Nannocystales</taxon>
        <taxon>Nannocystaceae</taxon>
        <taxon>Enhygromyxa</taxon>
    </lineage>
</organism>
<keyword evidence="3 7" id="KW-0418">Kinase</keyword>
<dbReference type="GO" id="GO:0004674">
    <property type="term" value="F:protein serine/threonine kinase activity"/>
    <property type="evidence" value="ECO:0007669"/>
    <property type="project" value="UniProtKB-EC"/>
</dbReference>
<dbReference type="AlphaFoldDB" id="A0A2S9YGQ3"/>
<dbReference type="PROSITE" id="PS50011">
    <property type="entry name" value="PROTEIN_KINASE_DOM"/>
    <property type="match status" value="1"/>
</dbReference>
<evidence type="ECO:0000256" key="4">
    <source>
        <dbReference type="ARBA" id="ARBA00022840"/>
    </source>
</evidence>
<keyword evidence="2" id="KW-0547">Nucleotide-binding</keyword>
<reference evidence="7 8" key="1">
    <citation type="submission" date="2018-03" db="EMBL/GenBank/DDBJ databases">
        <title>Draft Genome Sequences of the Obligatory Marine Myxobacteria Enhygromyxa salina SWB005.</title>
        <authorList>
            <person name="Poehlein A."/>
            <person name="Moghaddam J.A."/>
            <person name="Harms H."/>
            <person name="Alanjari M."/>
            <person name="Koenig G.M."/>
            <person name="Daniel R."/>
            <person name="Schaeberle T.F."/>
        </authorList>
    </citation>
    <scope>NUCLEOTIDE SEQUENCE [LARGE SCALE GENOMIC DNA]</scope>
    <source>
        <strain evidence="7 8">SWB005</strain>
    </source>
</reference>
<sequence length="537" mass="58071">MSTRDQRSPSSSKLAQLFAELNTESRHGRRWQQLIDRVWEAAGARQFDPSQPGPEIGRFEALRVRGMGGFGVVFEVRDPELDRRVALKLCVTPSPKAADALMAEAKVLAGLSHPNIVTVHEPGRHGDDVFFVMEYMEGPNGHEYGQGQPSPSWGEIVDVYRGAGRGLAAAHDAGVVHGDFKPANILLDARGRARVADFGLARKMIEHAPAAEQQGLRHRPGTLPYMAPELLRGEAGGPQADQWAFCVALWETLDRSLPFEGPRSGELLDAVERGLPDPRNLDVPEALRELLRVGLALDPSARHPNMHALVRELDRLREPSSPELTPDPARPQHRAAALGRGAFLAALLVAGGAVFGSLSSRQASPPAPVELAREAARASELQPEFGCAYWDLDARSPEPDEKLRGVCSLIRLGHFDEASAIWGVIHGVRNHSPAATGIEGYTRWDLAVDTLVVAQTFLAEAETRQLKGNSASAIAAANESAWWAAAAGDLVTTIRDGQHNSTNNSLKEKEDASSALREAHERIANITARADQLTGDG</sequence>
<keyword evidence="4" id="KW-0067">ATP-binding</keyword>
<feature type="domain" description="Protein kinase" evidence="6">
    <location>
        <begin position="59"/>
        <end position="324"/>
    </location>
</feature>
<dbReference type="OrthoDB" id="9801841at2"/>
<evidence type="ECO:0000256" key="5">
    <source>
        <dbReference type="SAM" id="MobiDB-lite"/>
    </source>
</evidence>
<evidence type="ECO:0000313" key="7">
    <source>
        <dbReference type="EMBL" id="PRQ04295.1"/>
    </source>
</evidence>
<dbReference type="Gene3D" id="1.10.510.10">
    <property type="entry name" value="Transferase(Phosphotransferase) domain 1"/>
    <property type="match status" value="1"/>
</dbReference>
<evidence type="ECO:0000313" key="8">
    <source>
        <dbReference type="Proteomes" id="UP000237968"/>
    </source>
</evidence>
<dbReference type="RefSeq" id="WP_106390376.1">
    <property type="nucleotide sequence ID" value="NZ_PVNK01000047.1"/>
</dbReference>
<dbReference type="EC" id="2.7.11.1" evidence="7"/>
<dbReference type="Proteomes" id="UP000237968">
    <property type="component" value="Unassembled WGS sequence"/>
</dbReference>
<dbReference type="Gene3D" id="3.30.200.20">
    <property type="entry name" value="Phosphorylase Kinase, domain 1"/>
    <property type="match status" value="1"/>
</dbReference>
<keyword evidence="1 7" id="KW-0808">Transferase</keyword>
<evidence type="ECO:0000256" key="1">
    <source>
        <dbReference type="ARBA" id="ARBA00022679"/>
    </source>
</evidence>
<dbReference type="InterPro" id="IPR011009">
    <property type="entry name" value="Kinase-like_dom_sf"/>
</dbReference>
<dbReference type="InterPro" id="IPR008271">
    <property type="entry name" value="Ser/Thr_kinase_AS"/>
</dbReference>
<dbReference type="SUPFAM" id="SSF56112">
    <property type="entry name" value="Protein kinase-like (PK-like)"/>
    <property type="match status" value="1"/>
</dbReference>
<dbReference type="InterPro" id="IPR000719">
    <property type="entry name" value="Prot_kinase_dom"/>
</dbReference>
<dbReference type="CDD" id="cd14014">
    <property type="entry name" value="STKc_PknB_like"/>
    <property type="match status" value="1"/>
</dbReference>
<evidence type="ECO:0000256" key="2">
    <source>
        <dbReference type="ARBA" id="ARBA00022741"/>
    </source>
</evidence>
<name>A0A2S9YGQ3_9BACT</name>
<feature type="compositionally biased region" description="Basic and acidic residues" evidence="5">
    <location>
        <begin position="506"/>
        <end position="516"/>
    </location>
</feature>
<dbReference type="EMBL" id="PVNK01000047">
    <property type="protein sequence ID" value="PRQ04295.1"/>
    <property type="molecule type" value="Genomic_DNA"/>
</dbReference>
<feature type="region of interest" description="Disordered" evidence="5">
    <location>
        <begin position="497"/>
        <end position="516"/>
    </location>
</feature>
<comment type="caution">
    <text evidence="7">The sequence shown here is derived from an EMBL/GenBank/DDBJ whole genome shotgun (WGS) entry which is preliminary data.</text>
</comment>
<keyword evidence="8" id="KW-1185">Reference proteome</keyword>
<dbReference type="GO" id="GO:0005524">
    <property type="term" value="F:ATP binding"/>
    <property type="evidence" value="ECO:0007669"/>
    <property type="project" value="UniProtKB-KW"/>
</dbReference>
<accession>A0A2S9YGQ3</accession>
<dbReference type="PANTHER" id="PTHR43289">
    <property type="entry name" value="MITOGEN-ACTIVATED PROTEIN KINASE KINASE KINASE 20-RELATED"/>
    <property type="match status" value="1"/>
</dbReference>
<proteinExistence type="predicted"/>
<protein>
    <submittedName>
        <fullName evidence="7">Serine/threonine-protein kinase PrkC</fullName>
        <ecNumber evidence="7">2.7.11.1</ecNumber>
    </submittedName>
</protein>
<evidence type="ECO:0000256" key="3">
    <source>
        <dbReference type="ARBA" id="ARBA00022777"/>
    </source>
</evidence>
<evidence type="ECO:0000259" key="6">
    <source>
        <dbReference type="PROSITE" id="PS50011"/>
    </source>
</evidence>
<dbReference type="Pfam" id="PF00069">
    <property type="entry name" value="Pkinase"/>
    <property type="match status" value="1"/>
</dbReference>